<dbReference type="InterPro" id="IPR023155">
    <property type="entry name" value="Cyt_c-552/4"/>
</dbReference>
<evidence type="ECO:0000313" key="3">
    <source>
        <dbReference type="EMBL" id="SVD06008.1"/>
    </source>
</evidence>
<evidence type="ECO:0000259" key="2">
    <source>
        <dbReference type="Pfam" id="PF13435"/>
    </source>
</evidence>
<evidence type="ECO:0000256" key="1">
    <source>
        <dbReference type="SAM" id="Phobius"/>
    </source>
</evidence>
<proteinExistence type="predicted"/>
<sequence>MKSLTTRTYKLFVLSCVISIALILGLYWAINWGHHKLPKWILEAGRDTTITQKKSAKTCKNCHEKIFQAWKDGRHALAWTSETFIEDSENRSKEKCLPCHIPEVVLAGEKPDSRIENRDAGIFCFS</sequence>
<feature type="non-terminal residue" evidence="3">
    <location>
        <position position="126"/>
    </location>
</feature>
<reference evidence="3" key="1">
    <citation type="submission" date="2018-05" db="EMBL/GenBank/DDBJ databases">
        <authorList>
            <person name="Lanie J.A."/>
            <person name="Ng W.-L."/>
            <person name="Kazmierczak K.M."/>
            <person name="Andrzejewski T.M."/>
            <person name="Davidsen T.M."/>
            <person name="Wayne K.J."/>
            <person name="Tettelin H."/>
            <person name="Glass J.I."/>
            <person name="Rusch D."/>
            <person name="Podicherti R."/>
            <person name="Tsui H.-C.T."/>
            <person name="Winkler M.E."/>
        </authorList>
    </citation>
    <scope>NUCLEOTIDE SEQUENCE</scope>
</reference>
<dbReference type="EMBL" id="UINC01127108">
    <property type="protein sequence ID" value="SVD06008.1"/>
    <property type="molecule type" value="Genomic_DNA"/>
</dbReference>
<protein>
    <recommendedName>
        <fullName evidence="2">Cytochrome c-552/4 domain-containing protein</fullName>
    </recommendedName>
</protein>
<dbReference type="InterPro" id="IPR036280">
    <property type="entry name" value="Multihaem_cyt_sf"/>
</dbReference>
<keyword evidence="1" id="KW-0472">Membrane</keyword>
<name>A0A382SA37_9ZZZZ</name>
<dbReference type="Pfam" id="PF13435">
    <property type="entry name" value="Cytochrome_C554"/>
    <property type="match status" value="1"/>
</dbReference>
<gene>
    <name evidence="3" type="ORF">METZ01_LOCUS358862</name>
</gene>
<keyword evidence="1" id="KW-0812">Transmembrane</keyword>
<accession>A0A382SA37</accession>
<feature type="transmembrane region" description="Helical" evidence="1">
    <location>
        <begin position="12"/>
        <end position="30"/>
    </location>
</feature>
<dbReference type="AlphaFoldDB" id="A0A382SA37"/>
<keyword evidence="1" id="KW-1133">Transmembrane helix</keyword>
<dbReference type="Gene3D" id="1.10.1130.10">
    <property type="entry name" value="Flavocytochrome C3, Chain A"/>
    <property type="match status" value="1"/>
</dbReference>
<organism evidence="3">
    <name type="scientific">marine metagenome</name>
    <dbReference type="NCBI Taxonomy" id="408172"/>
    <lineage>
        <taxon>unclassified sequences</taxon>
        <taxon>metagenomes</taxon>
        <taxon>ecological metagenomes</taxon>
    </lineage>
</organism>
<feature type="domain" description="Cytochrome c-552/4" evidence="2">
    <location>
        <begin position="58"/>
        <end position="104"/>
    </location>
</feature>
<dbReference type="SUPFAM" id="SSF48695">
    <property type="entry name" value="Multiheme cytochromes"/>
    <property type="match status" value="1"/>
</dbReference>